<accession>A0ACC2XRM7</accession>
<proteinExistence type="predicted"/>
<sequence length="330" mass="36240">MTCTITTASPTLQDARNGPHKETYLLGYPLRRTYAPFLHNTLTRVAGVPRTYHKVEDKDGVARFLELVHQNDFGGAAVTMPFKVAVMKHLDDLTPEGRAIGACNTVYWQTSDDGSRKLVGHNTDCVGIRRALESITTSEYRQSSRGRPALVIGGGGTVRAAIYALHTWFGTSTIYIVNRDESEVAAVVRGFTESPIPGFEPTIVHVRTANQAQELEAVAYVVGAVPCFPPVTEAEVAARETVLAFMNKPEPGVMLEMCYAPKPWTDLAKIFKSNGWKVVTGDQAMIWQGIEQQKIWLNCSEDELPVQEVVAHVTQQVIQDSATGSEPPLQ</sequence>
<evidence type="ECO:0000313" key="1">
    <source>
        <dbReference type="EMBL" id="KAJ9125357.1"/>
    </source>
</evidence>
<reference evidence="1" key="1">
    <citation type="submission" date="2023-04" db="EMBL/GenBank/DDBJ databases">
        <title>Draft Genome sequencing of Naganishia species isolated from polar environments using Oxford Nanopore Technology.</title>
        <authorList>
            <person name="Leo P."/>
            <person name="Venkateswaran K."/>
        </authorList>
    </citation>
    <scope>NUCLEOTIDE SEQUENCE</scope>
    <source>
        <strain evidence="1">MNA-CCFEE 5425</strain>
    </source>
</reference>
<protein>
    <submittedName>
        <fullName evidence="1">Uncharacterized protein</fullName>
    </submittedName>
</protein>
<comment type="caution">
    <text evidence="1">The sequence shown here is derived from an EMBL/GenBank/DDBJ whole genome shotgun (WGS) entry which is preliminary data.</text>
</comment>
<dbReference type="Proteomes" id="UP001243375">
    <property type="component" value="Unassembled WGS sequence"/>
</dbReference>
<keyword evidence="2" id="KW-1185">Reference proteome</keyword>
<gene>
    <name evidence="1" type="ORF">QFC22_000317</name>
</gene>
<organism evidence="1 2">
    <name type="scientific">Naganishia vaughanmartiniae</name>
    <dbReference type="NCBI Taxonomy" id="1424756"/>
    <lineage>
        <taxon>Eukaryota</taxon>
        <taxon>Fungi</taxon>
        <taxon>Dikarya</taxon>
        <taxon>Basidiomycota</taxon>
        <taxon>Agaricomycotina</taxon>
        <taxon>Tremellomycetes</taxon>
        <taxon>Filobasidiales</taxon>
        <taxon>Filobasidiaceae</taxon>
        <taxon>Naganishia</taxon>
    </lineage>
</organism>
<name>A0ACC2XRM7_9TREE</name>
<dbReference type="EMBL" id="JASBWU010000001">
    <property type="protein sequence ID" value="KAJ9125357.1"/>
    <property type="molecule type" value="Genomic_DNA"/>
</dbReference>
<evidence type="ECO:0000313" key="2">
    <source>
        <dbReference type="Proteomes" id="UP001243375"/>
    </source>
</evidence>